<dbReference type="AlphaFoldDB" id="A0A7W7WY15"/>
<dbReference type="InterPro" id="IPR015943">
    <property type="entry name" value="WD40/YVTN_repeat-like_dom_sf"/>
</dbReference>
<organism evidence="2 3">
    <name type="scientific">Saccharothrix violaceirubra</name>
    <dbReference type="NCBI Taxonomy" id="413306"/>
    <lineage>
        <taxon>Bacteria</taxon>
        <taxon>Bacillati</taxon>
        <taxon>Actinomycetota</taxon>
        <taxon>Actinomycetes</taxon>
        <taxon>Pseudonocardiales</taxon>
        <taxon>Pseudonocardiaceae</taxon>
        <taxon>Saccharothrix</taxon>
    </lineage>
</organism>
<protein>
    <submittedName>
        <fullName evidence="2">Uncharacterized protein</fullName>
    </submittedName>
</protein>
<reference evidence="2 3" key="1">
    <citation type="submission" date="2020-08" db="EMBL/GenBank/DDBJ databases">
        <title>Sequencing the genomes of 1000 actinobacteria strains.</title>
        <authorList>
            <person name="Klenk H.-P."/>
        </authorList>
    </citation>
    <scope>NUCLEOTIDE SEQUENCE [LARGE SCALE GENOMIC DNA]</scope>
    <source>
        <strain evidence="2 3">DSM 45084</strain>
    </source>
</reference>
<name>A0A7W7WY15_9PSEU</name>
<evidence type="ECO:0000313" key="3">
    <source>
        <dbReference type="Proteomes" id="UP000542674"/>
    </source>
</evidence>
<dbReference type="InterPro" id="IPR048161">
    <property type="entry name" value="PA2928-like"/>
</dbReference>
<dbReference type="EMBL" id="JACHJS010000001">
    <property type="protein sequence ID" value="MBB4967233.1"/>
    <property type="molecule type" value="Genomic_DNA"/>
</dbReference>
<keyword evidence="1" id="KW-1133">Transmembrane helix</keyword>
<proteinExistence type="predicted"/>
<comment type="caution">
    <text evidence="2">The sequence shown here is derived from an EMBL/GenBank/DDBJ whole genome shotgun (WGS) entry which is preliminary data.</text>
</comment>
<dbReference type="Gene3D" id="2.130.10.10">
    <property type="entry name" value="YVTN repeat-like/Quinoprotein amine dehydrogenase"/>
    <property type="match status" value="1"/>
</dbReference>
<sequence>MYKTPYGTPRRTRLVAPFALLVPLVLFAGLFFGGSYLMTPDPEIEIKAGIGTGRVAGRDVVLVPYERSGPRGMWQLMFHDMFQVRLAAVDPRDGRVLWDVQLSDRLVWDAAVVAAGERYAFVATASGPVLLDLVDGSHVAGPDDIAGLGAKFVASPDAYVYDPEGRRVLTVDSDGTVLAIPVDGTAAQPVDVPGWRPEKIRRSESTTASEASLGDDKITVRERSGAPGEVLARGTGIGTEVFHGARIVVDGGRAVGAEAGRILVVHDRSVNDRSAAVSAVSLTTGAVTATLPLGSSGVDRAVVLPDGTAAIATDDEVVVATPEGRLTRLEVGDTDFFGTPSR</sequence>
<dbReference type="InterPro" id="IPR011044">
    <property type="entry name" value="Quino_amine_DH_bsu"/>
</dbReference>
<evidence type="ECO:0000313" key="2">
    <source>
        <dbReference type="EMBL" id="MBB4967233.1"/>
    </source>
</evidence>
<dbReference type="Proteomes" id="UP000542674">
    <property type="component" value="Unassembled WGS sequence"/>
</dbReference>
<evidence type="ECO:0000256" key="1">
    <source>
        <dbReference type="SAM" id="Phobius"/>
    </source>
</evidence>
<dbReference type="RefSeq" id="WP_184671759.1">
    <property type="nucleotide sequence ID" value="NZ_BAABAI010000048.1"/>
</dbReference>
<keyword evidence="1" id="KW-0812">Transmembrane</keyword>
<dbReference type="NCBIfam" id="NF041516">
    <property type="entry name" value="PA2928_fam"/>
    <property type="match status" value="1"/>
</dbReference>
<feature type="transmembrane region" description="Helical" evidence="1">
    <location>
        <begin position="12"/>
        <end position="38"/>
    </location>
</feature>
<dbReference type="SUPFAM" id="SSF50969">
    <property type="entry name" value="YVTN repeat-like/Quinoprotein amine dehydrogenase"/>
    <property type="match status" value="1"/>
</dbReference>
<keyword evidence="3" id="KW-1185">Reference proteome</keyword>
<accession>A0A7W7WY15</accession>
<keyword evidence="1" id="KW-0472">Membrane</keyword>
<gene>
    <name evidence="2" type="ORF">F4559_004592</name>
</gene>